<feature type="transmembrane region" description="Helical" evidence="2">
    <location>
        <begin position="98"/>
        <end position="123"/>
    </location>
</feature>
<keyword evidence="4" id="KW-1185">Reference proteome</keyword>
<evidence type="ECO:0000313" key="3">
    <source>
        <dbReference type="EMBL" id="MBP2404449.1"/>
    </source>
</evidence>
<feature type="transmembrane region" description="Helical" evidence="2">
    <location>
        <begin position="42"/>
        <end position="63"/>
    </location>
</feature>
<evidence type="ECO:0000256" key="1">
    <source>
        <dbReference type="SAM" id="MobiDB-lite"/>
    </source>
</evidence>
<accession>A0ABS4Y6U0</accession>
<feature type="transmembrane region" description="Helical" evidence="2">
    <location>
        <begin position="199"/>
        <end position="218"/>
    </location>
</feature>
<keyword evidence="2" id="KW-0472">Membrane</keyword>
<organism evidence="3 4">
    <name type="scientific">Streptomyces syringium</name>
    <dbReference type="NCBI Taxonomy" id="76729"/>
    <lineage>
        <taxon>Bacteria</taxon>
        <taxon>Bacillati</taxon>
        <taxon>Actinomycetota</taxon>
        <taxon>Actinomycetes</taxon>
        <taxon>Kitasatosporales</taxon>
        <taxon>Streptomycetaceae</taxon>
        <taxon>Streptomyces</taxon>
    </lineage>
</organism>
<proteinExistence type="predicted"/>
<feature type="region of interest" description="Disordered" evidence="1">
    <location>
        <begin position="1"/>
        <end position="23"/>
    </location>
</feature>
<evidence type="ECO:0000313" key="4">
    <source>
        <dbReference type="Proteomes" id="UP001519291"/>
    </source>
</evidence>
<name>A0ABS4Y6U0_9ACTN</name>
<evidence type="ECO:0008006" key="5">
    <source>
        <dbReference type="Google" id="ProtNLM"/>
    </source>
</evidence>
<dbReference type="RefSeq" id="WP_209516140.1">
    <property type="nucleotide sequence ID" value="NZ_JAGIOH010000001.1"/>
</dbReference>
<comment type="caution">
    <text evidence="3">The sequence shown here is derived from an EMBL/GenBank/DDBJ whole genome shotgun (WGS) entry which is preliminary data.</text>
</comment>
<gene>
    <name evidence="3" type="ORF">JO379_003918</name>
</gene>
<feature type="transmembrane region" description="Helical" evidence="2">
    <location>
        <begin position="318"/>
        <end position="339"/>
    </location>
</feature>
<reference evidence="3 4" key="1">
    <citation type="submission" date="2021-03" db="EMBL/GenBank/DDBJ databases">
        <title>Sequencing the genomes of 1000 actinobacteria strains.</title>
        <authorList>
            <person name="Klenk H.-P."/>
        </authorList>
    </citation>
    <scope>NUCLEOTIDE SEQUENCE [LARGE SCALE GENOMIC DNA]</scope>
    <source>
        <strain evidence="3 4">DSM 41480</strain>
    </source>
</reference>
<keyword evidence="2" id="KW-1133">Transmembrane helix</keyword>
<keyword evidence="2" id="KW-0812">Transmembrane</keyword>
<feature type="compositionally biased region" description="Low complexity" evidence="1">
    <location>
        <begin position="7"/>
        <end position="23"/>
    </location>
</feature>
<dbReference type="Proteomes" id="UP001519291">
    <property type="component" value="Unassembled WGS sequence"/>
</dbReference>
<evidence type="ECO:0000256" key="2">
    <source>
        <dbReference type="SAM" id="Phobius"/>
    </source>
</evidence>
<protein>
    <recommendedName>
        <fullName evidence="5">ABC-2 family transporter protein</fullName>
    </recommendedName>
</protein>
<feature type="transmembrane region" description="Helical" evidence="2">
    <location>
        <begin position="225"/>
        <end position="242"/>
    </location>
</feature>
<dbReference type="EMBL" id="JAGIOH010000001">
    <property type="protein sequence ID" value="MBP2404449.1"/>
    <property type="molecule type" value="Genomic_DNA"/>
</dbReference>
<feature type="transmembrane region" description="Helical" evidence="2">
    <location>
        <begin position="144"/>
        <end position="169"/>
    </location>
</feature>
<dbReference type="GeneID" id="91570796"/>
<sequence length="344" mass="36331">MTMTSIPPTRTATPGGTPAATPGAPGVRALGRMIVRQHRTTAWIALALFLACAGSLVWLHGAMSDFIDTHRLLAACDDVDCEGPPGKVADFRSSYGDYLHYMGLLLEFLPALLAAFVAGPMVARELESGTYKVAWSQSASPMRWFAAKLALPAVAALAGVSVLAALYTWCWRVVGDREGGDVLLPGQVWHQSFNALGPAPVVLALAGVAVGALVGLLVKRTLPAMIIALSGIGLVSTVTAALRQHLVTPVTTLSADMPGLLGGRTWWFERGMVGPSGGHIVEPDCGVGVSPAQCLLDRGASGWYIESHPYAHLWPMQWIQAGGVTVLAVLLAAGALWWMRRTHS</sequence>